<evidence type="ECO:0000256" key="2">
    <source>
        <dbReference type="ARBA" id="ARBA00022692"/>
    </source>
</evidence>
<dbReference type="PANTHER" id="PTHR12714">
    <property type="entry name" value="PROTEIN-S ISOPRENYLCYSTEINE O-METHYLTRANSFERASE"/>
    <property type="match status" value="1"/>
</dbReference>
<accession>A0ABX7BP22</accession>
<evidence type="ECO:0000256" key="5">
    <source>
        <dbReference type="SAM" id="Phobius"/>
    </source>
</evidence>
<reference evidence="6 7" key="1">
    <citation type="submission" date="2021-01" db="EMBL/GenBank/DDBJ databases">
        <title>Brevundimonas vitis sp. nov., an bacterium isolated from grape (Vitis vinifera).</title>
        <authorList>
            <person name="Jiang L."/>
            <person name="Lee J."/>
        </authorList>
    </citation>
    <scope>NUCLEOTIDE SEQUENCE [LARGE SCALE GENOMIC DNA]</scope>
    <source>
        <strain evidence="6 7">GRTSA-9</strain>
    </source>
</reference>
<name>A0ABX7BP22_9CAUL</name>
<dbReference type="InterPro" id="IPR007318">
    <property type="entry name" value="Phopholipid_MeTrfase"/>
</dbReference>
<comment type="subcellular location">
    <subcellularLocation>
        <location evidence="1">Endomembrane system</location>
        <topology evidence="1">Multi-pass membrane protein</topology>
    </subcellularLocation>
</comment>
<dbReference type="Pfam" id="PF04191">
    <property type="entry name" value="PEMT"/>
    <property type="match status" value="1"/>
</dbReference>
<gene>
    <name evidence="6" type="ORF">JIP62_07570</name>
</gene>
<proteinExistence type="predicted"/>
<feature type="transmembrane region" description="Helical" evidence="5">
    <location>
        <begin position="95"/>
        <end position="126"/>
    </location>
</feature>
<evidence type="ECO:0000256" key="1">
    <source>
        <dbReference type="ARBA" id="ARBA00004127"/>
    </source>
</evidence>
<dbReference type="Gene3D" id="1.20.120.1630">
    <property type="match status" value="1"/>
</dbReference>
<evidence type="ECO:0000256" key="3">
    <source>
        <dbReference type="ARBA" id="ARBA00022989"/>
    </source>
</evidence>
<dbReference type="Proteomes" id="UP000595448">
    <property type="component" value="Chromosome"/>
</dbReference>
<feature type="transmembrane region" description="Helical" evidence="5">
    <location>
        <begin position="45"/>
        <end position="66"/>
    </location>
</feature>
<keyword evidence="2 5" id="KW-0812">Transmembrane</keyword>
<dbReference type="EMBL" id="CP067977">
    <property type="protein sequence ID" value="QQQ17235.1"/>
    <property type="molecule type" value="Genomic_DNA"/>
</dbReference>
<keyword evidence="3 5" id="KW-1133">Transmembrane helix</keyword>
<organism evidence="6 7">
    <name type="scientific">Brevundimonas vitisensis</name>
    <dbReference type="NCBI Taxonomy" id="2800818"/>
    <lineage>
        <taxon>Bacteria</taxon>
        <taxon>Pseudomonadati</taxon>
        <taxon>Pseudomonadota</taxon>
        <taxon>Alphaproteobacteria</taxon>
        <taxon>Caulobacterales</taxon>
        <taxon>Caulobacteraceae</taxon>
        <taxon>Brevundimonas</taxon>
    </lineage>
</organism>
<keyword evidence="4 5" id="KW-0472">Membrane</keyword>
<evidence type="ECO:0000313" key="7">
    <source>
        <dbReference type="Proteomes" id="UP000595448"/>
    </source>
</evidence>
<evidence type="ECO:0000256" key="4">
    <source>
        <dbReference type="ARBA" id="ARBA00023136"/>
    </source>
</evidence>
<feature type="transmembrane region" description="Helical" evidence="5">
    <location>
        <begin position="16"/>
        <end position="33"/>
    </location>
</feature>
<keyword evidence="7" id="KW-1185">Reference proteome</keyword>
<evidence type="ECO:0000313" key="6">
    <source>
        <dbReference type="EMBL" id="QQQ17235.1"/>
    </source>
</evidence>
<dbReference type="RefSeq" id="WP_201101416.1">
    <property type="nucleotide sequence ID" value="NZ_CP067977.1"/>
</dbReference>
<dbReference type="PANTHER" id="PTHR12714:SF9">
    <property type="entry name" value="PROTEIN-S-ISOPRENYLCYSTEINE O-METHYLTRANSFERASE"/>
    <property type="match status" value="1"/>
</dbReference>
<sequence length="157" mass="17289">MTQTKDVPGVIAPPPLIYLGFLLLGWGLGQVLPDPGLGLETLWRRGVAVVLIVAGLVIDGAAAGHFRRLGTRVEPWHPSTVLATDGLYRFSRNPIYLGFALAYVGFAVAMDSLFALALLIPCILVVDRLVIAREERYLAARFGAAYADYRQRVRRWL</sequence>
<protein>
    <submittedName>
        <fullName evidence="6">Isoprenylcysteine carboxylmethyltransferase family protein</fullName>
    </submittedName>
</protein>